<dbReference type="Pfam" id="PF00677">
    <property type="entry name" value="Lum_binding"/>
    <property type="match status" value="2"/>
</dbReference>
<evidence type="ECO:0000256" key="1">
    <source>
        <dbReference type="ARBA" id="ARBA00000968"/>
    </source>
</evidence>
<dbReference type="AlphaFoldDB" id="A0A2U8GS95"/>
<feature type="repeat" description="Lumazine-binding" evidence="10">
    <location>
        <begin position="1"/>
        <end position="96"/>
    </location>
</feature>
<gene>
    <name evidence="12" type="ORF">CEW83_16155</name>
</gene>
<evidence type="ECO:0000256" key="4">
    <source>
        <dbReference type="ARBA" id="ARBA00012827"/>
    </source>
</evidence>
<feature type="repeat" description="Lumazine-binding" evidence="10">
    <location>
        <begin position="97"/>
        <end position="193"/>
    </location>
</feature>
<dbReference type="InterPro" id="IPR023366">
    <property type="entry name" value="ATP_synth_asu-like_sf"/>
</dbReference>
<comment type="function">
    <text evidence="2">Catalyzes the dismutation of two molecules of 6,7-dimethyl-8-ribityllumazine, resulting in the formation of riboflavin and 5-amino-6-(D-ribitylamino)uracil.</text>
</comment>
<evidence type="ECO:0000256" key="3">
    <source>
        <dbReference type="ARBA" id="ARBA00004887"/>
    </source>
</evidence>
<dbReference type="InterPro" id="IPR017938">
    <property type="entry name" value="Riboflavin_synthase-like_b-brl"/>
</dbReference>
<dbReference type="NCBIfam" id="NF009566">
    <property type="entry name" value="PRK13020.1"/>
    <property type="match status" value="1"/>
</dbReference>
<keyword evidence="13" id="KW-1185">Reference proteome</keyword>
<dbReference type="PANTHER" id="PTHR21098">
    <property type="entry name" value="RIBOFLAVIN SYNTHASE ALPHA CHAIN"/>
    <property type="match status" value="1"/>
</dbReference>
<evidence type="ECO:0000259" key="11">
    <source>
        <dbReference type="PROSITE" id="PS51177"/>
    </source>
</evidence>
<keyword evidence="7" id="KW-0808">Transferase</keyword>
<feature type="domain" description="Lumazine-binding" evidence="11">
    <location>
        <begin position="97"/>
        <end position="193"/>
    </location>
</feature>
<proteinExistence type="predicted"/>
<dbReference type="NCBIfam" id="NF006767">
    <property type="entry name" value="PRK09289.1"/>
    <property type="match status" value="1"/>
</dbReference>
<dbReference type="EMBL" id="CP022187">
    <property type="protein sequence ID" value="AWI76559.1"/>
    <property type="molecule type" value="Genomic_DNA"/>
</dbReference>
<evidence type="ECO:0000313" key="12">
    <source>
        <dbReference type="EMBL" id="AWI76559.1"/>
    </source>
</evidence>
<dbReference type="CDD" id="cd00402">
    <property type="entry name" value="Riboflavin_synthase_like"/>
    <property type="match status" value="1"/>
</dbReference>
<evidence type="ECO:0000256" key="7">
    <source>
        <dbReference type="ARBA" id="ARBA00022679"/>
    </source>
</evidence>
<dbReference type="GO" id="GO:0009231">
    <property type="term" value="P:riboflavin biosynthetic process"/>
    <property type="evidence" value="ECO:0007669"/>
    <property type="project" value="UniProtKB-KW"/>
</dbReference>
<comment type="catalytic activity">
    <reaction evidence="1">
        <text>2 6,7-dimethyl-8-(1-D-ribityl)lumazine + H(+) = 5-amino-6-(D-ribitylamino)uracil + riboflavin</text>
        <dbReference type="Rhea" id="RHEA:20772"/>
        <dbReference type="ChEBI" id="CHEBI:15378"/>
        <dbReference type="ChEBI" id="CHEBI:15934"/>
        <dbReference type="ChEBI" id="CHEBI:57986"/>
        <dbReference type="ChEBI" id="CHEBI:58201"/>
        <dbReference type="EC" id="2.5.1.9"/>
    </reaction>
</comment>
<comment type="pathway">
    <text evidence="3">Cofactor biosynthesis; riboflavin biosynthesis; riboflavin from 2-hydroxy-3-oxobutyl phosphate and 5-amino-6-(D-ribitylamino)uracil: step 2/2.</text>
</comment>
<dbReference type="PIRSF" id="PIRSF000498">
    <property type="entry name" value="Riboflavin_syn_A"/>
    <property type="match status" value="1"/>
</dbReference>
<dbReference type="NCBIfam" id="TIGR00187">
    <property type="entry name" value="ribE"/>
    <property type="match status" value="1"/>
</dbReference>
<evidence type="ECO:0000256" key="8">
    <source>
        <dbReference type="ARBA" id="ARBA00022737"/>
    </source>
</evidence>
<dbReference type="KEGG" id="acom:CEW83_16155"/>
<evidence type="ECO:0000256" key="2">
    <source>
        <dbReference type="ARBA" id="ARBA00002803"/>
    </source>
</evidence>
<dbReference type="InterPro" id="IPR026017">
    <property type="entry name" value="Lumazine-bd_dom"/>
</dbReference>
<reference evidence="12 13" key="1">
    <citation type="submission" date="2017-06" db="EMBL/GenBank/DDBJ databases">
        <title>Azoarcus.</title>
        <authorList>
            <person name="Woo J.-H."/>
            <person name="Kim H.-S."/>
        </authorList>
    </citation>
    <scope>NUCLEOTIDE SEQUENCE [LARGE SCALE GENOMIC DNA]</scope>
    <source>
        <strain evidence="12 13">TSPY31</strain>
    </source>
</reference>
<accession>A0A2U8GS95</accession>
<dbReference type="GO" id="GO:0004746">
    <property type="term" value="F:riboflavin synthase activity"/>
    <property type="evidence" value="ECO:0007669"/>
    <property type="project" value="UniProtKB-UniRule"/>
</dbReference>
<name>A0A2U8GS95_9RHOO</name>
<evidence type="ECO:0000256" key="10">
    <source>
        <dbReference type="PROSITE-ProRule" id="PRU00524"/>
    </source>
</evidence>
<dbReference type="PROSITE" id="PS51177">
    <property type="entry name" value="LUMAZINE_BIND"/>
    <property type="match status" value="2"/>
</dbReference>
<dbReference type="EC" id="2.5.1.9" evidence="4 9"/>
<protein>
    <recommendedName>
        <fullName evidence="5 9">Riboflavin synthase</fullName>
        <ecNumber evidence="4 9">2.5.1.9</ecNumber>
    </recommendedName>
</protein>
<dbReference type="InterPro" id="IPR001783">
    <property type="entry name" value="Lumazine-bd"/>
</dbReference>
<dbReference type="Gene3D" id="2.40.30.20">
    <property type="match status" value="2"/>
</dbReference>
<sequence length="205" mass="22053">MFSGIVAAVGRIEHIEALADGVRLTVDTRGLDLEDVIVGDSIANSGVCLTVIARDGAKVKFDVSRETLNCTVGLDQAGGEVNLEKALRMADRLGGHLVTGHVDGVGEVVKFEPVGESHELVIRAPAAIAGYIAKKGSITVNGVSLTVNRVEHRDFSINLIPHTVEVTNLKHLKAGSRVNLEIDLIARYVERMLAWRTEEEQAQQA</sequence>
<evidence type="ECO:0000256" key="6">
    <source>
        <dbReference type="ARBA" id="ARBA00022619"/>
    </source>
</evidence>
<evidence type="ECO:0000313" key="13">
    <source>
        <dbReference type="Proteomes" id="UP000244930"/>
    </source>
</evidence>
<dbReference type="PANTHER" id="PTHR21098:SF12">
    <property type="entry name" value="RIBOFLAVIN SYNTHASE"/>
    <property type="match status" value="1"/>
</dbReference>
<evidence type="ECO:0000256" key="5">
    <source>
        <dbReference type="ARBA" id="ARBA00013950"/>
    </source>
</evidence>
<dbReference type="Proteomes" id="UP000244930">
    <property type="component" value="Chromosome"/>
</dbReference>
<dbReference type="RefSeq" id="WP_108950258.1">
    <property type="nucleotide sequence ID" value="NZ_CP022187.1"/>
</dbReference>
<keyword evidence="8" id="KW-0677">Repeat</keyword>
<evidence type="ECO:0000256" key="9">
    <source>
        <dbReference type="NCBIfam" id="TIGR00187"/>
    </source>
</evidence>
<keyword evidence="6" id="KW-0686">Riboflavin biosynthesis</keyword>
<dbReference type="FunFam" id="2.40.30.20:FF:000004">
    <property type="entry name" value="Riboflavin synthase, alpha subunit"/>
    <property type="match status" value="1"/>
</dbReference>
<feature type="domain" description="Lumazine-binding" evidence="11">
    <location>
        <begin position="1"/>
        <end position="96"/>
    </location>
</feature>
<organism evidence="12 13">
    <name type="scientific">Parazoarcus communis</name>
    <dbReference type="NCBI Taxonomy" id="41977"/>
    <lineage>
        <taxon>Bacteria</taxon>
        <taxon>Pseudomonadati</taxon>
        <taxon>Pseudomonadota</taxon>
        <taxon>Betaproteobacteria</taxon>
        <taxon>Rhodocyclales</taxon>
        <taxon>Zoogloeaceae</taxon>
        <taxon>Parazoarcus</taxon>
    </lineage>
</organism>
<dbReference type="SUPFAM" id="SSF63380">
    <property type="entry name" value="Riboflavin synthase domain-like"/>
    <property type="match status" value="2"/>
</dbReference>